<gene>
    <name evidence="1" type="ORF">FJM51_05765</name>
</gene>
<evidence type="ECO:0000313" key="1">
    <source>
        <dbReference type="EMBL" id="TPE52681.1"/>
    </source>
</evidence>
<name>A0A501WZT5_9RHOB</name>
<dbReference type="Proteomes" id="UP000319255">
    <property type="component" value="Unassembled WGS sequence"/>
</dbReference>
<organism evidence="1 2">
    <name type="scientific">Amaricoccus solimangrovi</name>
    <dbReference type="NCBI Taxonomy" id="2589815"/>
    <lineage>
        <taxon>Bacteria</taxon>
        <taxon>Pseudomonadati</taxon>
        <taxon>Pseudomonadota</taxon>
        <taxon>Alphaproteobacteria</taxon>
        <taxon>Rhodobacterales</taxon>
        <taxon>Paracoccaceae</taxon>
        <taxon>Amaricoccus</taxon>
    </lineage>
</organism>
<comment type="caution">
    <text evidence="1">The sequence shown here is derived from an EMBL/GenBank/DDBJ whole genome shotgun (WGS) entry which is preliminary data.</text>
</comment>
<dbReference type="SUPFAM" id="SSF48452">
    <property type="entry name" value="TPR-like"/>
    <property type="match status" value="1"/>
</dbReference>
<dbReference type="RefSeq" id="WP_140453163.1">
    <property type="nucleotide sequence ID" value="NZ_VFRP01000003.1"/>
</dbReference>
<protein>
    <submittedName>
        <fullName evidence="1">Tetratricopeptide repeat protein</fullName>
    </submittedName>
</protein>
<dbReference type="EMBL" id="VFRP01000003">
    <property type="protein sequence ID" value="TPE52681.1"/>
    <property type="molecule type" value="Genomic_DNA"/>
</dbReference>
<accession>A0A501WZT5</accession>
<keyword evidence="2" id="KW-1185">Reference proteome</keyword>
<dbReference type="InterPro" id="IPR011990">
    <property type="entry name" value="TPR-like_helical_dom_sf"/>
</dbReference>
<dbReference type="AlphaFoldDB" id="A0A501WZT5"/>
<sequence length="503" mass="55167">MGTSPDLRRPRIWLQDKLWSDKPAKQGAGNLRQTLLRLRRAFGAHEDCLVAHADWLGLDPARVRVVLEPPATLPAEERPEFAEGLSIEDPEGEDWLRERRSAFADHLEATLAGREDAGAEVTEIRPILLLEPPDAEAGDPKRLGEMLTTDIGALVAETGNALVLAERPHTGLPIVRALRLRLRVVLIGTTAVFRAQVYEARGARLVWNGRHALDLRVDGGAASLDDFAAAISDVIVHELARSRPDELETSSGLSYRAIEKFMSFTRADMSEGHRLLATAYAICPSPVILAWQAYLRTAQYIERAAPDERGAREDALEAIQKALVSDPFNPIVQSVASDVFSLFDGSTVLALELARRAVASSPANAFARASLAYRLAWTDRAEEGHDQALRALDLAACHPNRATWFMLCCVTAVRTGRFAEALHFGARAHELAPNYKPPLRFLAALHFHGGREAAAHQALRALRRLEPDFDLSSFEDPDYPVASLRGTPLLRITRSGLLSGSAP</sequence>
<evidence type="ECO:0000313" key="2">
    <source>
        <dbReference type="Proteomes" id="UP000319255"/>
    </source>
</evidence>
<proteinExistence type="predicted"/>
<dbReference type="OrthoDB" id="9807521at2"/>
<dbReference type="Gene3D" id="1.25.40.10">
    <property type="entry name" value="Tetratricopeptide repeat domain"/>
    <property type="match status" value="1"/>
</dbReference>
<reference evidence="1 2" key="1">
    <citation type="submission" date="2019-06" db="EMBL/GenBank/DDBJ databases">
        <title>A novel bacterium of genus Amaricoccus, isolated from marine sediment.</title>
        <authorList>
            <person name="Huang H."/>
            <person name="Mo K."/>
            <person name="Hu Y."/>
        </authorList>
    </citation>
    <scope>NUCLEOTIDE SEQUENCE [LARGE SCALE GENOMIC DNA]</scope>
    <source>
        <strain evidence="1 2">HB172011</strain>
    </source>
</reference>